<evidence type="ECO:0000313" key="5">
    <source>
        <dbReference type="Proteomes" id="UP001176960"/>
    </source>
</evidence>
<evidence type="ECO:0000256" key="1">
    <source>
        <dbReference type="ARBA" id="ARBA00004196"/>
    </source>
</evidence>
<dbReference type="Proteomes" id="UP001176960">
    <property type="component" value="Unassembled WGS sequence"/>
</dbReference>
<dbReference type="GO" id="GO:0016829">
    <property type="term" value="F:lyase activity"/>
    <property type="evidence" value="ECO:0007669"/>
    <property type="project" value="InterPro"/>
</dbReference>
<dbReference type="Pfam" id="PF07940">
    <property type="entry name" value="Hepar_II_III_C"/>
    <property type="match status" value="1"/>
</dbReference>
<feature type="domain" description="Heparinase II/III-like C-terminal" evidence="3">
    <location>
        <begin position="294"/>
        <end position="510"/>
    </location>
</feature>
<gene>
    <name evidence="4" type="ORF">LMG32879_001416</name>
</gene>
<dbReference type="AlphaFoldDB" id="A0AA35VBY1"/>
<feature type="region of interest" description="Disordered" evidence="2">
    <location>
        <begin position="564"/>
        <end position="616"/>
    </location>
</feature>
<accession>A0AA35VBY1</accession>
<proteinExistence type="predicted"/>
<protein>
    <submittedName>
        <fullName evidence="4">Heparinase II/III family protein</fullName>
    </submittedName>
</protein>
<dbReference type="Gene3D" id="1.50.10.100">
    <property type="entry name" value="Chondroitin AC/alginate lyase"/>
    <property type="match status" value="1"/>
</dbReference>
<dbReference type="GO" id="GO:0030313">
    <property type="term" value="C:cell envelope"/>
    <property type="evidence" value="ECO:0007669"/>
    <property type="project" value="UniProtKB-SubCell"/>
</dbReference>
<dbReference type="RefSeq" id="WP_289841250.1">
    <property type="nucleotide sequence ID" value="NZ_CATKSH010000007.1"/>
</dbReference>
<sequence>MIRQWARDAKLSIARLPGLSRAPEAPANLLRDLWPGDATIGARLLSGRFRFDFRDYVLDTANWEQPGLPDPVRQWLHGFTWLRDLRALGSDEARLGARAIVDSWLDHPATDPLVADAATTGARLGAWTGQYDFFAASADISFRRRLMDRLLLEARTISALLPLPAQGWRGLSALKGLLAAAVSIPSQRGFFTRYLRYLEPEIERILLSDGCLVERSPEAQLQAARELAEMSAILRMAQMPLPPVLVTGLARVCPVLRAMRHADGGLMLFNGANAHASSFIDTVLQYGARQRLLAPSLADGRFFRLTAGKSLLMADGGVPAPAGFDGQAHGGPLSFEFSHGRHRIFVNCGSASTGAWERALRGTAAHTTMVLDGRSCVDFSSNGGLSRRPAHVKAKHETHDGSHWLEMSHDGYRATLGADWQRRLYLSDDGFSLRGEETVSCERVVPFALRFHLHPDVEARLSDEGDEVLLDVGGLSWRFRQEGGTLALEPGVYVGNGEIEATLQIVVTNPRPRAVVEMSRPEVARSEAAGPEAAPRVTTESVTAMEEAPSSIPVAETVPVAVPELSETEPPDRAVEGVAQEAAPVSEVSSQDMKNAAPVMQPTEAGAGKPPADGTREAPFRCVVQWLAERLPV</sequence>
<dbReference type="EMBL" id="CATKSH010000007">
    <property type="protein sequence ID" value="CAI9120583.1"/>
    <property type="molecule type" value="Genomic_DNA"/>
</dbReference>
<keyword evidence="5" id="KW-1185">Reference proteome</keyword>
<evidence type="ECO:0000256" key="2">
    <source>
        <dbReference type="SAM" id="MobiDB-lite"/>
    </source>
</evidence>
<comment type="subcellular location">
    <subcellularLocation>
        <location evidence="1">Cell envelope</location>
    </subcellularLocation>
</comment>
<organism evidence="4 5">
    <name type="scientific">Brytella acorum</name>
    <dbReference type="NCBI Taxonomy" id="2959299"/>
    <lineage>
        <taxon>Bacteria</taxon>
        <taxon>Pseudomonadati</taxon>
        <taxon>Pseudomonadota</taxon>
        <taxon>Alphaproteobacteria</taxon>
        <taxon>Acetobacterales</taxon>
        <taxon>Acetobacteraceae</taxon>
        <taxon>Brytella</taxon>
    </lineage>
</organism>
<reference evidence="4" key="1">
    <citation type="submission" date="2023-03" db="EMBL/GenBank/DDBJ databases">
        <authorList>
            <person name="Cleenwerck I."/>
        </authorList>
    </citation>
    <scope>NUCLEOTIDE SEQUENCE</scope>
    <source>
        <strain evidence="4">LMG 32879</strain>
    </source>
</reference>
<name>A0AA35VBY1_9PROT</name>
<dbReference type="InterPro" id="IPR008929">
    <property type="entry name" value="Chondroitin_lyas"/>
</dbReference>
<dbReference type="InterPro" id="IPR012480">
    <property type="entry name" value="Hepar_II_III_C"/>
</dbReference>
<evidence type="ECO:0000313" key="4">
    <source>
        <dbReference type="EMBL" id="CAI9120583.1"/>
    </source>
</evidence>
<evidence type="ECO:0000259" key="3">
    <source>
        <dbReference type="Pfam" id="PF07940"/>
    </source>
</evidence>
<comment type="caution">
    <text evidence="4">The sequence shown here is derived from an EMBL/GenBank/DDBJ whole genome shotgun (WGS) entry which is preliminary data.</text>
</comment>
<dbReference type="Gene3D" id="2.70.98.70">
    <property type="match status" value="1"/>
</dbReference>